<protein>
    <recommendedName>
        <fullName evidence="1">Ribonucleases P/MRP subunit Pop8-like domain-containing protein</fullName>
    </recommendedName>
</protein>
<dbReference type="OrthoDB" id="5530243at2759"/>
<organism evidence="2 3">
    <name type="scientific">Ascodesmis nigricans</name>
    <dbReference type="NCBI Taxonomy" id="341454"/>
    <lineage>
        <taxon>Eukaryota</taxon>
        <taxon>Fungi</taxon>
        <taxon>Dikarya</taxon>
        <taxon>Ascomycota</taxon>
        <taxon>Pezizomycotina</taxon>
        <taxon>Pezizomycetes</taxon>
        <taxon>Pezizales</taxon>
        <taxon>Ascodesmidaceae</taxon>
        <taxon>Ascodesmis</taxon>
    </lineage>
</organism>
<dbReference type="GO" id="GO:0000294">
    <property type="term" value="P:nuclear-transcribed mRNA catabolic process, RNase MRP-dependent"/>
    <property type="evidence" value="ECO:0007669"/>
    <property type="project" value="TreeGrafter"/>
</dbReference>
<dbReference type="InterPro" id="IPR049128">
    <property type="entry name" value="Pop8-like_dom"/>
</dbReference>
<dbReference type="PANTHER" id="PTHR28173:SF1">
    <property type="entry name" value="RIBONUCLEASES P_MRP PROTEIN SUBUNIT POP8"/>
    <property type="match status" value="1"/>
</dbReference>
<reference evidence="2 3" key="1">
    <citation type="submission" date="2019-04" db="EMBL/GenBank/DDBJ databases">
        <title>Comparative genomics and transcriptomics to analyze fruiting body development in filamentous ascomycetes.</title>
        <authorList>
            <consortium name="DOE Joint Genome Institute"/>
            <person name="Lutkenhaus R."/>
            <person name="Traeger S."/>
            <person name="Breuer J."/>
            <person name="Kuo A."/>
            <person name="Lipzen A."/>
            <person name="Pangilinan J."/>
            <person name="Dilworth D."/>
            <person name="Sandor L."/>
            <person name="Poggeler S."/>
            <person name="Barry K."/>
            <person name="Grigoriev I.V."/>
            <person name="Nowrousian M."/>
        </authorList>
    </citation>
    <scope>NUCLEOTIDE SEQUENCE [LARGE SCALE GENOMIC DNA]</scope>
    <source>
        <strain evidence="2 3">CBS 389.68</strain>
    </source>
</reference>
<evidence type="ECO:0000259" key="1">
    <source>
        <dbReference type="Pfam" id="PF20976"/>
    </source>
</evidence>
<evidence type="ECO:0000313" key="2">
    <source>
        <dbReference type="EMBL" id="TGZ82943.1"/>
    </source>
</evidence>
<gene>
    <name evidence="2" type="ORF">EX30DRAFT_394202</name>
</gene>
<dbReference type="EMBL" id="ML220114">
    <property type="protein sequence ID" value="TGZ82943.1"/>
    <property type="molecule type" value="Genomic_DNA"/>
</dbReference>
<dbReference type="GO" id="GO:0004526">
    <property type="term" value="F:ribonuclease P activity"/>
    <property type="evidence" value="ECO:0007669"/>
    <property type="project" value="TreeGrafter"/>
</dbReference>
<proteinExistence type="predicted"/>
<dbReference type="GO" id="GO:0000171">
    <property type="term" value="F:ribonuclease MRP activity"/>
    <property type="evidence" value="ECO:0007669"/>
    <property type="project" value="TreeGrafter"/>
</dbReference>
<dbReference type="Proteomes" id="UP000298138">
    <property type="component" value="Unassembled WGS sequence"/>
</dbReference>
<dbReference type="GO" id="GO:0034965">
    <property type="term" value="P:intronic box C/D snoRNA processing"/>
    <property type="evidence" value="ECO:0007669"/>
    <property type="project" value="TreeGrafter"/>
</dbReference>
<keyword evidence="3" id="KW-1185">Reference proteome</keyword>
<dbReference type="PANTHER" id="PTHR28173">
    <property type="entry name" value="RIBONUCLEASES P/MRP PROTEIN SUBUNIT POP8"/>
    <property type="match status" value="1"/>
</dbReference>
<feature type="domain" description="Ribonucleases P/MRP subunit Pop8-like" evidence="1">
    <location>
        <begin position="19"/>
        <end position="96"/>
    </location>
</feature>
<dbReference type="GO" id="GO:0000172">
    <property type="term" value="C:ribonuclease MRP complex"/>
    <property type="evidence" value="ECO:0007669"/>
    <property type="project" value="InterPro"/>
</dbReference>
<dbReference type="InParanoid" id="A0A4S2N1Q7"/>
<name>A0A4S2N1Q7_9PEZI</name>
<sequence length="131" mass="14524">MTSAVAVPRFKRVTIRNPEWGYAVLQMIFEPLYIESLPSNFDILTWHTALSTALKQYLGVFGSAMHIDILHLHGEEATMQFPRAELTGFGAAVNGFVGNVEGKTFGFKTVAVGDLFMGLLGRREEVCVWAD</sequence>
<dbReference type="InterPro" id="IPR020347">
    <property type="entry name" value="Pop8"/>
</dbReference>
<accession>A0A4S2N1Q7</accession>
<dbReference type="GO" id="GO:0008033">
    <property type="term" value="P:tRNA processing"/>
    <property type="evidence" value="ECO:0007669"/>
    <property type="project" value="InterPro"/>
</dbReference>
<dbReference type="AlphaFoldDB" id="A0A4S2N1Q7"/>
<evidence type="ECO:0000313" key="3">
    <source>
        <dbReference type="Proteomes" id="UP000298138"/>
    </source>
</evidence>
<dbReference type="Pfam" id="PF20976">
    <property type="entry name" value="Pop8"/>
    <property type="match status" value="1"/>
</dbReference>
<dbReference type="STRING" id="341454.A0A4S2N1Q7"/>
<dbReference type="GO" id="GO:0005655">
    <property type="term" value="C:nucleolar ribonuclease P complex"/>
    <property type="evidence" value="ECO:0007669"/>
    <property type="project" value="InterPro"/>
</dbReference>